<protein>
    <submittedName>
        <fullName evidence="1">4739_t:CDS:1</fullName>
    </submittedName>
</protein>
<feature type="non-terminal residue" evidence="1">
    <location>
        <position position="1"/>
    </location>
</feature>
<sequence length="204" mass="23519">NITEKQVNYYTINIDTLVASMEENDLLFKENSAELFAENILEYETFDENCIKPEVFDKTSSSIPASSSINTNSSKSMVHPLKRRRTDPIWSVIDETEKYLNKKDWAIAMLFEPISQATCLLSIASYPTMGDLYTTFPVIIDCLENTFDNNDDDNIISSKKQIVQKMHTKLLNYWIKLRKQCYLSVILDPNLKLFSFAADDILMI</sequence>
<organism evidence="1 2">
    <name type="scientific">Gigaspora margarita</name>
    <dbReference type="NCBI Taxonomy" id="4874"/>
    <lineage>
        <taxon>Eukaryota</taxon>
        <taxon>Fungi</taxon>
        <taxon>Fungi incertae sedis</taxon>
        <taxon>Mucoromycota</taxon>
        <taxon>Glomeromycotina</taxon>
        <taxon>Glomeromycetes</taxon>
        <taxon>Diversisporales</taxon>
        <taxon>Gigasporaceae</taxon>
        <taxon>Gigaspora</taxon>
    </lineage>
</organism>
<proteinExistence type="predicted"/>
<accession>A0ABN7WDL0</accession>
<dbReference type="Proteomes" id="UP000789901">
    <property type="component" value="Unassembled WGS sequence"/>
</dbReference>
<comment type="caution">
    <text evidence="1">The sequence shown here is derived from an EMBL/GenBank/DDBJ whole genome shotgun (WGS) entry which is preliminary data.</text>
</comment>
<evidence type="ECO:0000313" key="2">
    <source>
        <dbReference type="Proteomes" id="UP000789901"/>
    </source>
</evidence>
<reference evidence="1 2" key="1">
    <citation type="submission" date="2021-06" db="EMBL/GenBank/DDBJ databases">
        <authorList>
            <person name="Kallberg Y."/>
            <person name="Tangrot J."/>
            <person name="Rosling A."/>
        </authorList>
    </citation>
    <scope>NUCLEOTIDE SEQUENCE [LARGE SCALE GENOMIC DNA]</scope>
    <source>
        <strain evidence="1 2">120-4 pot B 10/14</strain>
    </source>
</reference>
<dbReference type="EMBL" id="CAJVQB010039834">
    <property type="protein sequence ID" value="CAG8827766.1"/>
    <property type="molecule type" value="Genomic_DNA"/>
</dbReference>
<gene>
    <name evidence="1" type="ORF">GMARGA_LOCUS29506</name>
</gene>
<evidence type="ECO:0000313" key="1">
    <source>
        <dbReference type="EMBL" id="CAG8827766.1"/>
    </source>
</evidence>
<name>A0ABN7WDL0_GIGMA</name>
<keyword evidence="2" id="KW-1185">Reference proteome</keyword>